<evidence type="ECO:0000313" key="1">
    <source>
        <dbReference type="EMBL" id="EIL88892.1"/>
    </source>
</evidence>
<reference evidence="1 2" key="1">
    <citation type="journal article" date="2012" name="J. Bacteriol.">
        <title>Genome sequences for six rhodanobacter strains, isolated from soils and the terrestrial subsurface, with variable denitrification capabilities.</title>
        <authorList>
            <person name="Kostka J.E."/>
            <person name="Green S.J."/>
            <person name="Rishishwar L."/>
            <person name="Prakash O."/>
            <person name="Katz L.S."/>
            <person name="Marino-Ramirez L."/>
            <person name="Jordan I.K."/>
            <person name="Munk C."/>
            <person name="Ivanova N."/>
            <person name="Mikhailova N."/>
            <person name="Watson D.B."/>
            <person name="Brown S.D."/>
            <person name="Palumbo A.V."/>
            <person name="Brooks S.C."/>
        </authorList>
    </citation>
    <scope>NUCLEOTIDE SEQUENCE [LARGE SCALE GENOMIC DNA]</scope>
    <source>
        <strain evidence="1 2">B39</strain>
    </source>
</reference>
<dbReference type="Proteomes" id="UP000003226">
    <property type="component" value="Unassembled WGS sequence"/>
</dbReference>
<dbReference type="RefSeq" id="WP_007810611.1">
    <property type="nucleotide sequence ID" value="NZ_AJXT01000081.1"/>
</dbReference>
<dbReference type="AlphaFoldDB" id="I4VNV1"/>
<dbReference type="EMBL" id="AJXT01000081">
    <property type="protein sequence ID" value="EIL88892.1"/>
    <property type="molecule type" value="Genomic_DNA"/>
</dbReference>
<dbReference type="PATRIC" id="fig|1163407.3.peg.3413"/>
<gene>
    <name evidence="1" type="ORF">UU7_17052</name>
</gene>
<protein>
    <submittedName>
        <fullName evidence="1">Uncharacterized protein</fullName>
    </submittedName>
</protein>
<sequence>GGQRSGNKGCGEEELWAVPKDPKHKKTQVVAKGSAEFCYLEIIYLIDGGLCPCKRCCKSLVALADRTKSVIVVRPMVDYELISKHRTELARGETFLLLFRPGVKTFLVCHTAANEAPDSPLARDLTAHPTKAWCTCASAACGLAFTARFAHENVKSKNVKKDKKGDLAVTTTCPHCHVSGEMPVVREGVGAFPAATVDIYF</sequence>
<feature type="non-terminal residue" evidence="1">
    <location>
        <position position="1"/>
    </location>
</feature>
<name>I4VNV1_9GAMM</name>
<accession>I4VNV1</accession>
<keyword evidence="2" id="KW-1185">Reference proteome</keyword>
<organism evidence="1 2">
    <name type="scientific">Rhodanobacter spathiphylli B39</name>
    <dbReference type="NCBI Taxonomy" id="1163407"/>
    <lineage>
        <taxon>Bacteria</taxon>
        <taxon>Pseudomonadati</taxon>
        <taxon>Pseudomonadota</taxon>
        <taxon>Gammaproteobacteria</taxon>
        <taxon>Lysobacterales</taxon>
        <taxon>Rhodanobacteraceae</taxon>
        <taxon>Rhodanobacter</taxon>
    </lineage>
</organism>
<comment type="caution">
    <text evidence="1">The sequence shown here is derived from an EMBL/GenBank/DDBJ whole genome shotgun (WGS) entry which is preliminary data.</text>
</comment>
<evidence type="ECO:0000313" key="2">
    <source>
        <dbReference type="Proteomes" id="UP000003226"/>
    </source>
</evidence>
<dbReference type="OrthoDB" id="9913235at2"/>
<proteinExistence type="predicted"/>